<dbReference type="OrthoDB" id="1651121at2"/>
<reference evidence="3 4" key="1">
    <citation type="submission" date="2018-03" db="EMBL/GenBank/DDBJ databases">
        <title>Bacillus urumqiensis sp. nov., a moderately haloalkaliphilic bacterium isolated from a salt lake.</title>
        <authorList>
            <person name="Zhao B."/>
            <person name="Liao Z."/>
        </authorList>
    </citation>
    <scope>NUCLEOTIDE SEQUENCE [LARGE SCALE GENOMIC DNA]</scope>
    <source>
        <strain evidence="3 4">BZ-SZ-XJ18</strain>
    </source>
</reference>
<name>A0A2P6MDT2_ALKUR</name>
<dbReference type="InterPro" id="IPR032816">
    <property type="entry name" value="VTT_dom"/>
</dbReference>
<evidence type="ECO:0000313" key="4">
    <source>
        <dbReference type="Proteomes" id="UP000243650"/>
    </source>
</evidence>
<comment type="caution">
    <text evidence="3">The sequence shown here is derived from an EMBL/GenBank/DDBJ whole genome shotgun (WGS) entry which is preliminary data.</text>
</comment>
<organism evidence="3 4">
    <name type="scientific">Alkalicoccus urumqiensis</name>
    <name type="common">Bacillus urumqiensis</name>
    <dbReference type="NCBI Taxonomy" id="1548213"/>
    <lineage>
        <taxon>Bacteria</taxon>
        <taxon>Bacillati</taxon>
        <taxon>Bacillota</taxon>
        <taxon>Bacilli</taxon>
        <taxon>Bacillales</taxon>
        <taxon>Bacillaceae</taxon>
        <taxon>Alkalicoccus</taxon>
    </lineage>
</organism>
<proteinExistence type="predicted"/>
<feature type="transmembrane region" description="Helical" evidence="1">
    <location>
        <begin position="128"/>
        <end position="154"/>
    </location>
</feature>
<dbReference type="RefSeq" id="WP_105960233.1">
    <property type="nucleotide sequence ID" value="NZ_PVNS01000016.1"/>
</dbReference>
<feature type="transmembrane region" description="Helical" evidence="1">
    <location>
        <begin position="44"/>
        <end position="72"/>
    </location>
</feature>
<dbReference type="AlphaFoldDB" id="A0A2P6MDT2"/>
<feature type="domain" description="VTT" evidence="2">
    <location>
        <begin position="61"/>
        <end position="178"/>
    </location>
</feature>
<dbReference type="EMBL" id="PVNS01000016">
    <property type="protein sequence ID" value="PRO64445.1"/>
    <property type="molecule type" value="Genomic_DNA"/>
</dbReference>
<keyword evidence="1" id="KW-1133">Transmembrane helix</keyword>
<evidence type="ECO:0000259" key="2">
    <source>
        <dbReference type="Pfam" id="PF09335"/>
    </source>
</evidence>
<accession>A0A2P6MDT2</accession>
<dbReference type="Pfam" id="PF09335">
    <property type="entry name" value="VTT_dom"/>
    <property type="match status" value="1"/>
</dbReference>
<feature type="transmembrane region" description="Helical" evidence="1">
    <location>
        <begin position="191"/>
        <end position="210"/>
    </location>
</feature>
<evidence type="ECO:0000256" key="1">
    <source>
        <dbReference type="SAM" id="Phobius"/>
    </source>
</evidence>
<gene>
    <name evidence="3" type="ORF">C6I21_14695</name>
</gene>
<feature type="transmembrane region" description="Helical" evidence="1">
    <location>
        <begin position="161"/>
        <end position="185"/>
    </location>
</feature>
<sequence>MWWKALLILAAAAGVFFLYQDEIMLMRQEDPAVVLRSLPQDRRIYWISIPLFLFQNIITIFPVLILIVLHLLILPPFEALLTASLAASAGAWLCFKMVRLFGEGWLRSWWTSSDNKRRRRLMGWMERYGMAAVIAARSIPVLPGSLISAAAAAVPMSEKTYVAGSSVGTISMVLFFSIISMPVWYPDGSAMWIWLVLYGLFLAVVLFAAWKIGGRGVNYDA</sequence>
<keyword evidence="1" id="KW-0812">Transmembrane</keyword>
<keyword evidence="1" id="KW-0472">Membrane</keyword>
<evidence type="ECO:0000313" key="3">
    <source>
        <dbReference type="EMBL" id="PRO64445.1"/>
    </source>
</evidence>
<keyword evidence="4" id="KW-1185">Reference proteome</keyword>
<protein>
    <recommendedName>
        <fullName evidence="2">VTT domain-containing protein</fullName>
    </recommendedName>
</protein>
<dbReference type="Proteomes" id="UP000243650">
    <property type="component" value="Unassembled WGS sequence"/>
</dbReference>